<name>A0A7G9WGC5_9FIRM</name>
<dbReference type="RefSeq" id="WP_212506801.1">
    <property type="nucleotide sequence ID" value="NZ_CP060696.1"/>
</dbReference>
<protein>
    <submittedName>
        <fullName evidence="1">Spore coat associated protein CotJA</fullName>
    </submittedName>
</protein>
<dbReference type="Proteomes" id="UP000516046">
    <property type="component" value="Chromosome"/>
</dbReference>
<dbReference type="EMBL" id="CP060696">
    <property type="protein sequence ID" value="QNO17737.1"/>
    <property type="molecule type" value="Genomic_DNA"/>
</dbReference>
<keyword evidence="2" id="KW-1185">Reference proteome</keyword>
<dbReference type="KEGG" id="caml:H6X83_12550"/>
<organism evidence="1 2">
    <name type="scientific">Caproicibacterium amylolyticum</name>
    <dbReference type="NCBI Taxonomy" id="2766537"/>
    <lineage>
        <taxon>Bacteria</taxon>
        <taxon>Bacillati</taxon>
        <taxon>Bacillota</taxon>
        <taxon>Clostridia</taxon>
        <taxon>Eubacteriales</taxon>
        <taxon>Oscillospiraceae</taxon>
        <taxon>Caproicibacterium</taxon>
    </lineage>
</organism>
<proteinExistence type="predicted"/>
<accession>A0A7G9WGC5</accession>
<dbReference type="Pfam" id="PF11007">
    <property type="entry name" value="CotJA"/>
    <property type="match status" value="1"/>
</dbReference>
<dbReference type="InterPro" id="IPR020256">
    <property type="entry name" value="Spore_coat_CotJA"/>
</dbReference>
<gene>
    <name evidence="1" type="ORF">H6X83_12550</name>
</gene>
<evidence type="ECO:0000313" key="2">
    <source>
        <dbReference type="Proteomes" id="UP000516046"/>
    </source>
</evidence>
<sequence length="63" mass="6866">MEEYIDGQACNAQTLSPLPKDPVLAMAYVPFQKFENLYAPEQALDAGTLFCGLDKPFLGGAKK</sequence>
<evidence type="ECO:0000313" key="1">
    <source>
        <dbReference type="EMBL" id="QNO17737.1"/>
    </source>
</evidence>
<reference evidence="1 2" key="1">
    <citation type="submission" date="2020-08" db="EMBL/GenBank/DDBJ databases">
        <authorList>
            <person name="Ren C."/>
            <person name="Gu Y."/>
            <person name="Xu Y."/>
        </authorList>
    </citation>
    <scope>NUCLEOTIDE SEQUENCE [LARGE SCALE GENOMIC DNA]</scope>
    <source>
        <strain evidence="1 2">LBM18003</strain>
    </source>
</reference>
<dbReference type="AlphaFoldDB" id="A0A7G9WGC5"/>